<feature type="region of interest" description="Disordered" evidence="1">
    <location>
        <begin position="137"/>
        <end position="386"/>
    </location>
</feature>
<comment type="caution">
    <text evidence="2">The sequence shown here is derived from an EMBL/GenBank/DDBJ whole genome shotgun (WGS) entry which is preliminary data.</text>
</comment>
<feature type="region of interest" description="Disordered" evidence="1">
    <location>
        <begin position="507"/>
        <end position="582"/>
    </location>
</feature>
<feature type="compositionally biased region" description="Pro residues" evidence="1">
    <location>
        <begin position="55"/>
        <end position="67"/>
    </location>
</feature>
<keyword evidence="3" id="KW-1185">Reference proteome</keyword>
<evidence type="ECO:0000256" key="1">
    <source>
        <dbReference type="SAM" id="MobiDB-lite"/>
    </source>
</evidence>
<feature type="compositionally biased region" description="Pro residues" evidence="1">
    <location>
        <begin position="1"/>
        <end position="18"/>
    </location>
</feature>
<sequence length="607" mass="66003">MYRAPSPSPFPPRAPSPLPYGQRAPSPLPYGQRAPSPLPYAPRAPSPLPSYGHGPPSPIPPTQPLQPAPNSAPGSQIQPGTITYTTTTSPDGRATYHPFKAVPVSYQTANGIVSGIQWVPAEATSVLPQGAQPANSEFVSSWNRGNSNRDDKALREWQKDEERRIHKEEKEAKRLKKERERQARDRANPGSPYGAYTNPMNDLERRMDNVDLGRPRNASVGEYNRSPYQGPIAPPSPNMGATNLGYPPASAGYPSAPYPSSGHGPDIYRAPSPFRGGGEPQAILSRSRAPSPNPGGGPPGVYSPRSRAPSPLPGGMPSYGNRSRAPSPNPGGGPNNQYPQPPLSRSRNPSPLPGAPPQLYNGQSGFGYPNAPQRSPNVGAGMPLAGTEQPRMLPPPDGFSRPANLAQSYTFFDTMKIQDMEDFYENMPRMPKVLVPHDVYHEDWIRFIQDLALAWANKLPTADPNRSSRPSAVTGELVDLWNNSFFAMRGVEVILFKGHERRSGPYVGQVERNLPGFDSDSDSSGSLSSDSSDLSDDKYGRGAGAGPGYYGSYPDSKRRKAERKAEKKRKNKEKKARRRAKERERTYAIYISCVAPRDGALGHGAPY</sequence>
<feature type="compositionally biased region" description="Low complexity" evidence="1">
    <location>
        <begin position="335"/>
        <end position="349"/>
    </location>
</feature>
<feature type="compositionally biased region" description="Pro residues" evidence="1">
    <location>
        <begin position="36"/>
        <end position="48"/>
    </location>
</feature>
<feature type="compositionally biased region" description="Basic residues" evidence="1">
    <location>
        <begin position="557"/>
        <end position="580"/>
    </location>
</feature>
<feature type="compositionally biased region" description="Basic and acidic residues" evidence="1">
    <location>
        <begin position="147"/>
        <end position="187"/>
    </location>
</feature>
<feature type="region of interest" description="Disordered" evidence="1">
    <location>
        <begin position="1"/>
        <end position="96"/>
    </location>
</feature>
<accession>A0A9P5N3D4</accession>
<evidence type="ECO:0000313" key="3">
    <source>
        <dbReference type="Proteomes" id="UP000759537"/>
    </source>
</evidence>
<feature type="compositionally biased region" description="Low complexity" evidence="1">
    <location>
        <begin position="245"/>
        <end position="265"/>
    </location>
</feature>
<name>A0A9P5N3D4_9AGAM</name>
<feature type="compositionally biased region" description="Low complexity" evidence="1">
    <location>
        <begin position="522"/>
        <end position="532"/>
    </location>
</feature>
<dbReference type="EMBL" id="WHVB01000003">
    <property type="protein sequence ID" value="KAF8484974.1"/>
    <property type="molecule type" value="Genomic_DNA"/>
</dbReference>
<evidence type="ECO:0000313" key="2">
    <source>
        <dbReference type="EMBL" id="KAF8484974.1"/>
    </source>
</evidence>
<organism evidence="2 3">
    <name type="scientific">Russula ochroleuca</name>
    <dbReference type="NCBI Taxonomy" id="152965"/>
    <lineage>
        <taxon>Eukaryota</taxon>
        <taxon>Fungi</taxon>
        <taxon>Dikarya</taxon>
        <taxon>Basidiomycota</taxon>
        <taxon>Agaricomycotina</taxon>
        <taxon>Agaricomycetes</taxon>
        <taxon>Russulales</taxon>
        <taxon>Russulaceae</taxon>
        <taxon>Russula</taxon>
    </lineage>
</organism>
<protein>
    <submittedName>
        <fullName evidence="2">Uncharacterized protein</fullName>
    </submittedName>
</protein>
<feature type="compositionally biased region" description="Polar residues" evidence="1">
    <location>
        <begin position="137"/>
        <end position="146"/>
    </location>
</feature>
<proteinExistence type="predicted"/>
<dbReference type="OrthoDB" id="3248421at2759"/>
<gene>
    <name evidence="2" type="ORF">DFH94DRAFT_256583</name>
</gene>
<feature type="compositionally biased region" description="Basic and acidic residues" evidence="1">
    <location>
        <begin position="202"/>
        <end position="214"/>
    </location>
</feature>
<dbReference type="Proteomes" id="UP000759537">
    <property type="component" value="Unassembled WGS sequence"/>
</dbReference>
<reference evidence="2" key="2">
    <citation type="journal article" date="2020" name="Nat. Commun.">
        <title>Large-scale genome sequencing of mycorrhizal fungi provides insights into the early evolution of symbiotic traits.</title>
        <authorList>
            <person name="Miyauchi S."/>
            <person name="Kiss E."/>
            <person name="Kuo A."/>
            <person name="Drula E."/>
            <person name="Kohler A."/>
            <person name="Sanchez-Garcia M."/>
            <person name="Morin E."/>
            <person name="Andreopoulos B."/>
            <person name="Barry K.W."/>
            <person name="Bonito G."/>
            <person name="Buee M."/>
            <person name="Carver A."/>
            <person name="Chen C."/>
            <person name="Cichocki N."/>
            <person name="Clum A."/>
            <person name="Culley D."/>
            <person name="Crous P.W."/>
            <person name="Fauchery L."/>
            <person name="Girlanda M."/>
            <person name="Hayes R.D."/>
            <person name="Keri Z."/>
            <person name="LaButti K."/>
            <person name="Lipzen A."/>
            <person name="Lombard V."/>
            <person name="Magnuson J."/>
            <person name="Maillard F."/>
            <person name="Murat C."/>
            <person name="Nolan M."/>
            <person name="Ohm R.A."/>
            <person name="Pangilinan J."/>
            <person name="Pereira M.F."/>
            <person name="Perotto S."/>
            <person name="Peter M."/>
            <person name="Pfister S."/>
            <person name="Riley R."/>
            <person name="Sitrit Y."/>
            <person name="Stielow J.B."/>
            <person name="Szollosi G."/>
            <person name="Zifcakova L."/>
            <person name="Stursova M."/>
            <person name="Spatafora J.W."/>
            <person name="Tedersoo L."/>
            <person name="Vaario L.M."/>
            <person name="Yamada A."/>
            <person name="Yan M."/>
            <person name="Wang P."/>
            <person name="Xu J."/>
            <person name="Bruns T."/>
            <person name="Baldrian P."/>
            <person name="Vilgalys R."/>
            <person name="Dunand C."/>
            <person name="Henrissat B."/>
            <person name="Grigoriev I.V."/>
            <person name="Hibbett D."/>
            <person name="Nagy L.G."/>
            <person name="Martin F.M."/>
        </authorList>
    </citation>
    <scope>NUCLEOTIDE SEQUENCE</scope>
    <source>
        <strain evidence="2">Prilba</strain>
    </source>
</reference>
<reference evidence="2" key="1">
    <citation type="submission" date="2019-10" db="EMBL/GenBank/DDBJ databases">
        <authorList>
            <consortium name="DOE Joint Genome Institute"/>
            <person name="Kuo A."/>
            <person name="Miyauchi S."/>
            <person name="Kiss E."/>
            <person name="Drula E."/>
            <person name="Kohler A."/>
            <person name="Sanchez-Garcia M."/>
            <person name="Andreopoulos B."/>
            <person name="Barry K.W."/>
            <person name="Bonito G."/>
            <person name="Buee M."/>
            <person name="Carver A."/>
            <person name="Chen C."/>
            <person name="Cichocki N."/>
            <person name="Clum A."/>
            <person name="Culley D."/>
            <person name="Crous P.W."/>
            <person name="Fauchery L."/>
            <person name="Girlanda M."/>
            <person name="Hayes R."/>
            <person name="Keri Z."/>
            <person name="LaButti K."/>
            <person name="Lipzen A."/>
            <person name="Lombard V."/>
            <person name="Magnuson J."/>
            <person name="Maillard F."/>
            <person name="Morin E."/>
            <person name="Murat C."/>
            <person name="Nolan M."/>
            <person name="Ohm R."/>
            <person name="Pangilinan J."/>
            <person name="Pereira M."/>
            <person name="Perotto S."/>
            <person name="Peter M."/>
            <person name="Riley R."/>
            <person name="Sitrit Y."/>
            <person name="Stielow B."/>
            <person name="Szollosi G."/>
            <person name="Zifcakova L."/>
            <person name="Stursova M."/>
            <person name="Spatafora J.W."/>
            <person name="Tedersoo L."/>
            <person name="Vaario L.-M."/>
            <person name="Yamada A."/>
            <person name="Yan M."/>
            <person name="Wang P."/>
            <person name="Xu J."/>
            <person name="Bruns T."/>
            <person name="Baldrian P."/>
            <person name="Vilgalys R."/>
            <person name="Henrissat B."/>
            <person name="Grigoriev I.V."/>
            <person name="Hibbett D."/>
            <person name="Nagy L.G."/>
            <person name="Martin F.M."/>
        </authorList>
    </citation>
    <scope>NUCLEOTIDE SEQUENCE</scope>
    <source>
        <strain evidence="2">Prilba</strain>
    </source>
</reference>
<dbReference type="AlphaFoldDB" id="A0A9P5N3D4"/>